<dbReference type="RefSeq" id="XP_008908235.1">
    <property type="nucleotide sequence ID" value="XM_008909987.1"/>
</dbReference>
<dbReference type="OrthoDB" id="342131at2759"/>
<evidence type="ECO:0000313" key="2">
    <source>
        <dbReference type="Proteomes" id="UP000018817"/>
    </source>
</evidence>
<accession>W2Q0L1</accession>
<protein>
    <submittedName>
        <fullName evidence="1">Uncharacterized protein</fullName>
    </submittedName>
</protein>
<organism evidence="1 2">
    <name type="scientific">Phytophthora nicotianae (strain INRA-310)</name>
    <name type="common">Phytophthora parasitica</name>
    <dbReference type="NCBI Taxonomy" id="761204"/>
    <lineage>
        <taxon>Eukaryota</taxon>
        <taxon>Sar</taxon>
        <taxon>Stramenopiles</taxon>
        <taxon>Oomycota</taxon>
        <taxon>Peronosporomycetes</taxon>
        <taxon>Peronosporales</taxon>
        <taxon>Peronosporaceae</taxon>
        <taxon>Phytophthora</taxon>
    </lineage>
</organism>
<dbReference type="GeneID" id="20191944"/>
<dbReference type="VEuPathDB" id="FungiDB:PPTG_23345"/>
<reference evidence="2" key="1">
    <citation type="submission" date="2011-12" db="EMBL/GenBank/DDBJ databases">
        <authorList>
            <consortium name="The Broad Institute Genome Sequencing Platform"/>
            <person name="Russ C."/>
            <person name="Tyler B."/>
            <person name="Panabieres F."/>
            <person name="Shan W."/>
            <person name="Tripathy S."/>
            <person name="Grunwald N."/>
            <person name="Machado M."/>
            <person name="Young S.K."/>
            <person name="Zeng Q."/>
            <person name="Gargeya S."/>
            <person name="Fitzgerald M."/>
            <person name="Haas B."/>
            <person name="Abouelleil A."/>
            <person name="Alvarado L."/>
            <person name="Arachchi H.M."/>
            <person name="Berlin A."/>
            <person name="Chapman S.B."/>
            <person name="Gearin G."/>
            <person name="Goldberg J."/>
            <person name="Griggs A."/>
            <person name="Gujja S."/>
            <person name="Hansen M."/>
            <person name="Heiman D."/>
            <person name="Howarth C."/>
            <person name="Larimer J."/>
            <person name="Lui A."/>
            <person name="MacDonald P.J.P."/>
            <person name="McCowen C."/>
            <person name="Montmayeur A."/>
            <person name="Murphy C."/>
            <person name="Neiman D."/>
            <person name="Pearson M."/>
            <person name="Priest M."/>
            <person name="Roberts A."/>
            <person name="Saif S."/>
            <person name="Shea T."/>
            <person name="Sisk P."/>
            <person name="Stolte C."/>
            <person name="Sykes S."/>
            <person name="Wortman J."/>
            <person name="Nusbaum C."/>
            <person name="Birren B."/>
        </authorList>
    </citation>
    <scope>NUCLEOTIDE SEQUENCE [LARGE SCALE GENOMIC DNA]</scope>
    <source>
        <strain evidence="2">INRA-310</strain>
    </source>
</reference>
<dbReference type="EMBL" id="KI669595">
    <property type="protein sequence ID" value="ETN06743.1"/>
    <property type="molecule type" value="Genomic_DNA"/>
</dbReference>
<gene>
    <name evidence="1" type="ORF">PPTG_23345</name>
</gene>
<dbReference type="AlphaFoldDB" id="W2Q0L1"/>
<sequence>MVVRAWSWTRIDGRNVLAVPTQTEIRLYDSDDFILLSRLAPSGHHSPVAFRRSRVP</sequence>
<name>W2Q0L1_PHYN3</name>
<dbReference type="Proteomes" id="UP000018817">
    <property type="component" value="Unassembled WGS sequence"/>
</dbReference>
<reference evidence="1 2" key="2">
    <citation type="submission" date="2013-11" db="EMBL/GenBank/DDBJ databases">
        <title>The Genome Sequence of Phytophthora parasitica INRA-310.</title>
        <authorList>
            <consortium name="The Broad Institute Genomics Platform"/>
            <person name="Russ C."/>
            <person name="Tyler B."/>
            <person name="Panabieres F."/>
            <person name="Shan W."/>
            <person name="Tripathy S."/>
            <person name="Grunwald N."/>
            <person name="Machado M."/>
            <person name="Johnson C.S."/>
            <person name="Arredondo F."/>
            <person name="Hong C."/>
            <person name="Coffey M."/>
            <person name="Young S.K."/>
            <person name="Zeng Q."/>
            <person name="Gargeya S."/>
            <person name="Fitzgerald M."/>
            <person name="Abouelleil A."/>
            <person name="Alvarado L."/>
            <person name="Chapman S.B."/>
            <person name="Gainer-Dewar J."/>
            <person name="Goldberg J."/>
            <person name="Griggs A."/>
            <person name="Gujja S."/>
            <person name="Hansen M."/>
            <person name="Howarth C."/>
            <person name="Imamovic A."/>
            <person name="Ireland A."/>
            <person name="Larimer J."/>
            <person name="McCowan C."/>
            <person name="Murphy C."/>
            <person name="Pearson M."/>
            <person name="Poon T.W."/>
            <person name="Priest M."/>
            <person name="Roberts A."/>
            <person name="Saif S."/>
            <person name="Shea T."/>
            <person name="Sykes S."/>
            <person name="Wortman J."/>
            <person name="Nusbaum C."/>
            <person name="Birren B."/>
        </authorList>
    </citation>
    <scope>NUCLEOTIDE SEQUENCE [LARGE SCALE GENOMIC DNA]</scope>
    <source>
        <strain evidence="1 2">INRA-310</strain>
    </source>
</reference>
<proteinExistence type="predicted"/>
<dbReference type="STRING" id="761204.W2Q0L1"/>
<evidence type="ECO:0000313" key="1">
    <source>
        <dbReference type="EMBL" id="ETN06743.1"/>
    </source>
</evidence>